<accession>A0A8S3IHY4</accession>
<feature type="transmembrane region" description="Helical" evidence="1">
    <location>
        <begin position="56"/>
        <end position="76"/>
    </location>
</feature>
<evidence type="ECO:0000313" key="2">
    <source>
        <dbReference type="EMBL" id="CAF5200020.1"/>
    </source>
</evidence>
<evidence type="ECO:0000313" key="3">
    <source>
        <dbReference type="Proteomes" id="UP000681720"/>
    </source>
</evidence>
<reference evidence="2" key="1">
    <citation type="submission" date="2021-02" db="EMBL/GenBank/DDBJ databases">
        <authorList>
            <person name="Nowell W R."/>
        </authorList>
    </citation>
    <scope>NUCLEOTIDE SEQUENCE</scope>
</reference>
<keyword evidence="1" id="KW-1133">Transmembrane helix</keyword>
<keyword evidence="1" id="KW-0812">Transmembrane</keyword>
<keyword evidence="1" id="KW-0472">Membrane</keyword>
<dbReference type="Proteomes" id="UP000681720">
    <property type="component" value="Unassembled WGS sequence"/>
</dbReference>
<proteinExistence type="predicted"/>
<dbReference type="AlphaFoldDB" id="A0A8S3IHY4"/>
<protein>
    <submittedName>
        <fullName evidence="2">Uncharacterized protein</fullName>
    </submittedName>
</protein>
<organism evidence="2 3">
    <name type="scientific">Rotaria magnacalcarata</name>
    <dbReference type="NCBI Taxonomy" id="392030"/>
    <lineage>
        <taxon>Eukaryota</taxon>
        <taxon>Metazoa</taxon>
        <taxon>Spiralia</taxon>
        <taxon>Gnathifera</taxon>
        <taxon>Rotifera</taxon>
        <taxon>Eurotatoria</taxon>
        <taxon>Bdelloidea</taxon>
        <taxon>Philodinida</taxon>
        <taxon>Philodinidae</taxon>
        <taxon>Rotaria</taxon>
    </lineage>
</organism>
<dbReference type="EMBL" id="CAJOBJ010344896">
    <property type="protein sequence ID" value="CAF5200020.1"/>
    <property type="molecule type" value="Genomic_DNA"/>
</dbReference>
<evidence type="ECO:0000256" key="1">
    <source>
        <dbReference type="SAM" id="Phobius"/>
    </source>
</evidence>
<gene>
    <name evidence="2" type="ORF">GIL414_LOCUS76246</name>
</gene>
<comment type="caution">
    <text evidence="2">The sequence shown here is derived from an EMBL/GenBank/DDBJ whole genome shotgun (WGS) entry which is preliminary data.</text>
</comment>
<name>A0A8S3IHY4_9BILA</name>
<sequence>MYECEAENQFKVSKAFINIDESILFNRTTTLLPKYHRTSSYAQIELLLNQTSICTYNFYFILLINIILVNYSHGFYNRR</sequence>